<dbReference type="OrthoDB" id="8526848at2"/>
<evidence type="ECO:0000313" key="3">
    <source>
        <dbReference type="Proteomes" id="UP000234190"/>
    </source>
</evidence>
<gene>
    <name evidence="2" type="ORF">CR159_11585</name>
</gene>
<reference evidence="2 3" key="1">
    <citation type="submission" date="2017-10" db="EMBL/GenBank/DDBJ databases">
        <title>Two draft genome sequences of Pusillimonas sp. strains isolated from a nitrate- and radionuclide-contaminated groundwater in Russia.</title>
        <authorList>
            <person name="Grouzdev D.S."/>
            <person name="Tourova T.P."/>
            <person name="Goeva M.A."/>
            <person name="Babich T.L."/>
            <person name="Sokolova D.S."/>
            <person name="Abdullin R."/>
            <person name="Poltaraus A.B."/>
            <person name="Toshchakov S.V."/>
            <person name="Nazina T.N."/>
        </authorList>
    </citation>
    <scope>NUCLEOTIDE SEQUENCE [LARGE SCALE GENOMIC DNA]</scope>
    <source>
        <strain evidence="2 3">JR1/69-3-13</strain>
    </source>
</reference>
<protein>
    <submittedName>
        <fullName evidence="2">Transcriptional regulator</fullName>
    </submittedName>
</protein>
<sequence>MSKQRFESVWDAISDTPGEAANLKARSALIIILIEMIKRHGLTQAEAAKQLGVTQPRISDLMRGKIDLFSLDTLVNMLAAGGLHIELRVHENEPAHV</sequence>
<dbReference type="GO" id="GO:0003677">
    <property type="term" value="F:DNA binding"/>
    <property type="evidence" value="ECO:0007669"/>
    <property type="project" value="InterPro"/>
</dbReference>
<evidence type="ECO:0000259" key="1">
    <source>
        <dbReference type="PROSITE" id="PS50943"/>
    </source>
</evidence>
<proteinExistence type="predicted"/>
<evidence type="ECO:0000313" key="2">
    <source>
        <dbReference type="EMBL" id="PLC49574.1"/>
    </source>
</evidence>
<dbReference type="InterPro" id="IPR010982">
    <property type="entry name" value="Lambda_DNA-bd_dom_sf"/>
</dbReference>
<dbReference type="InterPro" id="IPR001387">
    <property type="entry name" value="Cro/C1-type_HTH"/>
</dbReference>
<dbReference type="CDD" id="cd00093">
    <property type="entry name" value="HTH_XRE"/>
    <property type="match status" value="1"/>
</dbReference>
<dbReference type="Pfam" id="PF13744">
    <property type="entry name" value="HTH_37"/>
    <property type="match status" value="1"/>
</dbReference>
<dbReference type="Proteomes" id="UP000234190">
    <property type="component" value="Unassembled WGS sequence"/>
</dbReference>
<dbReference type="Gene3D" id="1.10.260.40">
    <property type="entry name" value="lambda repressor-like DNA-binding domains"/>
    <property type="match status" value="1"/>
</dbReference>
<organism evidence="2 3">
    <name type="scientific">Pollutimonas subterranea</name>
    <dbReference type="NCBI Taxonomy" id="2045210"/>
    <lineage>
        <taxon>Bacteria</taxon>
        <taxon>Pseudomonadati</taxon>
        <taxon>Pseudomonadota</taxon>
        <taxon>Betaproteobacteria</taxon>
        <taxon>Burkholderiales</taxon>
        <taxon>Alcaligenaceae</taxon>
        <taxon>Pollutimonas</taxon>
    </lineage>
</organism>
<keyword evidence="3" id="KW-1185">Reference proteome</keyword>
<dbReference type="PROSITE" id="PS50943">
    <property type="entry name" value="HTH_CROC1"/>
    <property type="match status" value="1"/>
</dbReference>
<dbReference type="EMBL" id="PDNW01000009">
    <property type="protein sequence ID" value="PLC49574.1"/>
    <property type="molecule type" value="Genomic_DNA"/>
</dbReference>
<feature type="domain" description="HTH cro/C1-type" evidence="1">
    <location>
        <begin position="33"/>
        <end position="88"/>
    </location>
</feature>
<dbReference type="RefSeq" id="WP_102074123.1">
    <property type="nucleotide sequence ID" value="NZ_PDNW01000009.1"/>
</dbReference>
<dbReference type="SMART" id="SM00530">
    <property type="entry name" value="HTH_XRE"/>
    <property type="match status" value="1"/>
</dbReference>
<name>A0A2N4U3H5_9BURK</name>
<dbReference type="SUPFAM" id="SSF47413">
    <property type="entry name" value="lambda repressor-like DNA-binding domains"/>
    <property type="match status" value="1"/>
</dbReference>
<comment type="caution">
    <text evidence="2">The sequence shown here is derived from an EMBL/GenBank/DDBJ whole genome shotgun (WGS) entry which is preliminary data.</text>
</comment>
<accession>A0A2N4U3H5</accession>
<dbReference type="InterPro" id="IPR039554">
    <property type="entry name" value="HigA2-like_HTH"/>
</dbReference>
<dbReference type="AlphaFoldDB" id="A0A2N4U3H5"/>